<keyword evidence="1" id="KW-1133">Transmembrane helix</keyword>
<reference evidence="3 4" key="1">
    <citation type="journal article" date="2013" name="Curr. Biol.">
        <title>The Genome of the Foraminiferan Reticulomyxa filosa.</title>
        <authorList>
            <person name="Glockner G."/>
            <person name="Hulsmann N."/>
            <person name="Schleicher M."/>
            <person name="Noegel A.A."/>
            <person name="Eichinger L."/>
            <person name="Gallinger C."/>
            <person name="Pawlowski J."/>
            <person name="Sierra R."/>
            <person name="Euteneuer U."/>
            <person name="Pillet L."/>
            <person name="Moustafa A."/>
            <person name="Platzer M."/>
            <person name="Groth M."/>
            <person name="Szafranski K."/>
            <person name="Schliwa M."/>
        </authorList>
    </citation>
    <scope>NUCLEOTIDE SEQUENCE [LARGE SCALE GENOMIC DNA]</scope>
</reference>
<evidence type="ECO:0000313" key="3">
    <source>
        <dbReference type="EMBL" id="ETO18964.1"/>
    </source>
</evidence>
<keyword evidence="1" id="KW-0472">Membrane</keyword>
<keyword evidence="4" id="KW-1185">Reference proteome</keyword>
<dbReference type="Pfam" id="PF03981">
    <property type="entry name" value="Ubiq_cyt_C_chap"/>
    <property type="match status" value="1"/>
</dbReference>
<evidence type="ECO:0000259" key="2">
    <source>
        <dbReference type="Pfam" id="PF03981"/>
    </source>
</evidence>
<keyword evidence="1" id="KW-0812">Transmembrane</keyword>
<gene>
    <name evidence="3" type="ORF">RFI_18278</name>
</gene>
<sequence>MYKQRKALDPSKSSLSFFQKRVLEDKKKKDRNRANKKAVIPGIESAREVSSLDTSPLPSIYEPTMPLSRLKKAVVVTAVSNNNNSDDNDDDMDSNDNTIVKRSPVIAYQVWHSPPEVYDAIYGFDADCEPPDRHNLKWNWLYKAWGYYSERKFFHRCCLYAFVKAQRRCARNEFWKIFELENSFRVQLQLLGLHMWLVKCRCLQFPMPKSVKLSRKMFQTMTEQLPNRFAKHIQGFVSFFFFFSLFLFFSLRM</sequence>
<name>X6MZR6_RETFI</name>
<comment type="caution">
    <text evidence="3">The sequence shown here is derived from an EMBL/GenBank/DDBJ whole genome shotgun (WGS) entry which is preliminary data.</text>
</comment>
<accession>X6MZR6</accession>
<dbReference type="Proteomes" id="UP000023152">
    <property type="component" value="Unassembled WGS sequence"/>
</dbReference>
<evidence type="ECO:0000313" key="4">
    <source>
        <dbReference type="Proteomes" id="UP000023152"/>
    </source>
</evidence>
<evidence type="ECO:0000256" key="1">
    <source>
        <dbReference type="SAM" id="Phobius"/>
    </source>
</evidence>
<dbReference type="InterPro" id="IPR021150">
    <property type="entry name" value="Ubiq_cyt_c_chap"/>
</dbReference>
<proteinExistence type="predicted"/>
<dbReference type="EMBL" id="ASPP01014194">
    <property type="protein sequence ID" value="ETO18964.1"/>
    <property type="molecule type" value="Genomic_DNA"/>
</dbReference>
<feature type="transmembrane region" description="Helical" evidence="1">
    <location>
        <begin position="233"/>
        <end position="251"/>
    </location>
</feature>
<protein>
    <recommendedName>
        <fullName evidence="2">Ubiquinol-cytochrome c chaperone domain-containing protein</fullName>
    </recommendedName>
</protein>
<dbReference type="AlphaFoldDB" id="X6MZR6"/>
<organism evidence="3 4">
    <name type="scientific">Reticulomyxa filosa</name>
    <dbReference type="NCBI Taxonomy" id="46433"/>
    <lineage>
        <taxon>Eukaryota</taxon>
        <taxon>Sar</taxon>
        <taxon>Rhizaria</taxon>
        <taxon>Retaria</taxon>
        <taxon>Foraminifera</taxon>
        <taxon>Monothalamids</taxon>
        <taxon>Reticulomyxidae</taxon>
        <taxon>Reticulomyxa</taxon>
    </lineage>
</organism>
<feature type="domain" description="Ubiquinol-cytochrome c chaperone" evidence="2">
    <location>
        <begin position="178"/>
        <end position="230"/>
    </location>
</feature>